<evidence type="ECO:0000313" key="6">
    <source>
        <dbReference type="EMBL" id="QEG02318.1"/>
    </source>
</evidence>
<feature type="transmembrane region" description="Helical" evidence="5">
    <location>
        <begin position="93"/>
        <end position="111"/>
    </location>
</feature>
<keyword evidence="2 5" id="KW-0812">Transmembrane</keyword>
<dbReference type="KEGG" id="smam:Mal15_64050"/>
<reference evidence="6 7" key="1">
    <citation type="submission" date="2019-02" db="EMBL/GenBank/DDBJ databases">
        <title>Planctomycetal bacteria perform biofilm scaping via a novel small molecule.</title>
        <authorList>
            <person name="Jeske O."/>
            <person name="Boedeker C."/>
            <person name="Wiegand S."/>
            <person name="Breitling P."/>
            <person name="Kallscheuer N."/>
            <person name="Jogler M."/>
            <person name="Rohde M."/>
            <person name="Petersen J."/>
            <person name="Medema M.H."/>
            <person name="Surup F."/>
            <person name="Jogler C."/>
        </authorList>
    </citation>
    <scope>NUCLEOTIDE SEQUENCE [LARGE SCALE GENOMIC DNA]</scope>
    <source>
        <strain evidence="6 7">Mal15</strain>
    </source>
</reference>
<dbReference type="InterPro" id="IPR021147">
    <property type="entry name" value="DUF697"/>
</dbReference>
<sequence>MLAEYVPVVGVITKCRADNGFRATVQELLPKTSNVVRVRAMREVFDDGHTLEPMGLVELVQHTLEVFPEGQRRAFVGAQKADLELKRIRSRKIVMGFAASAMGVGASPIPLADTAGISAIYIAMFAGISTTYGLSFSEGFLATLVGSVVGAPTAALTAPLIVGSLLKFIPGVGTVAGGAITGAVAGTLATTIGMSYIEVLHRLHVANAGEPPSPEEVIDEVKHHFEKANLEG</sequence>
<evidence type="ECO:0000256" key="4">
    <source>
        <dbReference type="ARBA" id="ARBA00023136"/>
    </source>
</evidence>
<dbReference type="Proteomes" id="UP000321353">
    <property type="component" value="Chromosome"/>
</dbReference>
<dbReference type="AlphaFoldDB" id="A0A5B9MTC2"/>
<feature type="transmembrane region" description="Helical" evidence="5">
    <location>
        <begin position="117"/>
        <end position="134"/>
    </location>
</feature>
<evidence type="ECO:0000256" key="3">
    <source>
        <dbReference type="ARBA" id="ARBA00022989"/>
    </source>
</evidence>
<dbReference type="Pfam" id="PF05128">
    <property type="entry name" value="DUF697"/>
    <property type="match status" value="1"/>
</dbReference>
<feature type="transmembrane region" description="Helical" evidence="5">
    <location>
        <begin position="141"/>
        <end position="162"/>
    </location>
</feature>
<evidence type="ECO:0000256" key="2">
    <source>
        <dbReference type="ARBA" id="ARBA00022692"/>
    </source>
</evidence>
<organism evidence="6 7">
    <name type="scientific">Stieleria maiorica</name>
    <dbReference type="NCBI Taxonomy" id="2795974"/>
    <lineage>
        <taxon>Bacteria</taxon>
        <taxon>Pseudomonadati</taxon>
        <taxon>Planctomycetota</taxon>
        <taxon>Planctomycetia</taxon>
        <taxon>Pirellulales</taxon>
        <taxon>Pirellulaceae</taxon>
        <taxon>Stieleria</taxon>
    </lineage>
</organism>
<gene>
    <name evidence="6" type="ORF">Mal15_64050</name>
</gene>
<evidence type="ECO:0008006" key="8">
    <source>
        <dbReference type="Google" id="ProtNLM"/>
    </source>
</evidence>
<comment type="subcellular location">
    <subcellularLocation>
        <location evidence="1">Membrane</location>
        <topology evidence="1">Multi-pass membrane protein</topology>
    </subcellularLocation>
</comment>
<dbReference type="RefSeq" id="WP_147871277.1">
    <property type="nucleotide sequence ID" value="NZ_CP036264.1"/>
</dbReference>
<evidence type="ECO:0000256" key="5">
    <source>
        <dbReference type="SAM" id="Phobius"/>
    </source>
</evidence>
<dbReference type="EMBL" id="CP036264">
    <property type="protein sequence ID" value="QEG02318.1"/>
    <property type="molecule type" value="Genomic_DNA"/>
</dbReference>
<protein>
    <recommendedName>
        <fullName evidence="8">DUF697 domain-containing protein</fullName>
    </recommendedName>
</protein>
<evidence type="ECO:0000313" key="7">
    <source>
        <dbReference type="Proteomes" id="UP000321353"/>
    </source>
</evidence>
<feature type="transmembrane region" description="Helical" evidence="5">
    <location>
        <begin position="168"/>
        <end position="192"/>
    </location>
</feature>
<accession>A0A5B9MTC2</accession>
<dbReference type="GO" id="GO:0016020">
    <property type="term" value="C:membrane"/>
    <property type="evidence" value="ECO:0007669"/>
    <property type="project" value="UniProtKB-SubCell"/>
</dbReference>
<keyword evidence="7" id="KW-1185">Reference proteome</keyword>
<proteinExistence type="predicted"/>
<evidence type="ECO:0000256" key="1">
    <source>
        <dbReference type="ARBA" id="ARBA00004141"/>
    </source>
</evidence>
<keyword evidence="4 5" id="KW-0472">Membrane</keyword>
<keyword evidence="3 5" id="KW-1133">Transmembrane helix</keyword>
<name>A0A5B9MTC2_9BACT</name>